<dbReference type="InterPro" id="IPR025610">
    <property type="entry name" value="MYC/MYB_N"/>
</dbReference>
<evidence type="ECO:0000313" key="6">
    <source>
        <dbReference type="Proteomes" id="UP001324115"/>
    </source>
</evidence>
<evidence type="ECO:0000256" key="1">
    <source>
        <dbReference type="ARBA" id="ARBA00023015"/>
    </source>
</evidence>
<dbReference type="EMBL" id="JAXUIC010000011">
    <property type="protein sequence ID" value="KAK4564353.1"/>
    <property type="molecule type" value="Genomic_DNA"/>
</dbReference>
<evidence type="ECO:0000313" key="5">
    <source>
        <dbReference type="EMBL" id="KAK4564353.1"/>
    </source>
</evidence>
<reference evidence="5 6" key="1">
    <citation type="journal article" date="2023" name="G3 (Bethesda)">
        <title>A haplotype-resolved chromosome-scale genome for Quercus rubra L. provides insights into the genetics of adaptive traits for red oak species.</title>
        <authorList>
            <person name="Kapoor B."/>
            <person name="Jenkins J."/>
            <person name="Schmutz J."/>
            <person name="Zhebentyayeva T."/>
            <person name="Kuelheim C."/>
            <person name="Coggeshall M."/>
            <person name="Heim C."/>
            <person name="Lasky J.R."/>
            <person name="Leites L."/>
            <person name="Islam-Faridi N."/>
            <person name="Romero-Severson J."/>
            <person name="DeLeo V.L."/>
            <person name="Lucas S.M."/>
            <person name="Lazic D."/>
            <person name="Gailing O."/>
            <person name="Carlson J."/>
            <person name="Staton M."/>
        </authorList>
    </citation>
    <scope>NUCLEOTIDE SEQUENCE [LARGE SCALE GENOMIC DNA]</scope>
    <source>
        <strain evidence="5">Pseudo-F2</strain>
    </source>
</reference>
<name>A0AAN7E7Q1_QUERU</name>
<protein>
    <recommendedName>
        <fullName evidence="4">Transcription factor MYC/MYB N-terminal domain-containing protein</fullName>
    </recommendedName>
</protein>
<evidence type="ECO:0000256" key="2">
    <source>
        <dbReference type="ARBA" id="ARBA00023163"/>
    </source>
</evidence>
<sequence>MFRLYGFLMESIAPPTKSPPGSPISEDSISHSIFPANNSCSSGSALNETISQISHSISTIFPPTKSQTDQSSESRQGQFSGLQTMLCVPLENGIVELGSTELNSPKLIL</sequence>
<evidence type="ECO:0000256" key="3">
    <source>
        <dbReference type="SAM" id="MobiDB-lite"/>
    </source>
</evidence>
<gene>
    <name evidence="5" type="ORF">RGQ29_006430</name>
</gene>
<keyword evidence="1" id="KW-0805">Transcription regulation</keyword>
<evidence type="ECO:0000259" key="4">
    <source>
        <dbReference type="Pfam" id="PF14215"/>
    </source>
</evidence>
<feature type="domain" description="Transcription factor MYC/MYB N-terminal" evidence="4">
    <location>
        <begin position="61"/>
        <end position="101"/>
    </location>
</feature>
<dbReference type="Proteomes" id="UP001324115">
    <property type="component" value="Unassembled WGS sequence"/>
</dbReference>
<dbReference type="AlphaFoldDB" id="A0AAN7E7Q1"/>
<keyword evidence="6" id="KW-1185">Reference proteome</keyword>
<accession>A0AAN7E7Q1</accession>
<proteinExistence type="predicted"/>
<dbReference type="Pfam" id="PF14215">
    <property type="entry name" value="bHLH-MYC_N"/>
    <property type="match status" value="1"/>
</dbReference>
<comment type="caution">
    <text evidence="5">The sequence shown here is derived from an EMBL/GenBank/DDBJ whole genome shotgun (WGS) entry which is preliminary data.</text>
</comment>
<organism evidence="5 6">
    <name type="scientific">Quercus rubra</name>
    <name type="common">Northern red oak</name>
    <name type="synonym">Quercus borealis</name>
    <dbReference type="NCBI Taxonomy" id="3512"/>
    <lineage>
        <taxon>Eukaryota</taxon>
        <taxon>Viridiplantae</taxon>
        <taxon>Streptophyta</taxon>
        <taxon>Embryophyta</taxon>
        <taxon>Tracheophyta</taxon>
        <taxon>Spermatophyta</taxon>
        <taxon>Magnoliopsida</taxon>
        <taxon>eudicotyledons</taxon>
        <taxon>Gunneridae</taxon>
        <taxon>Pentapetalae</taxon>
        <taxon>rosids</taxon>
        <taxon>fabids</taxon>
        <taxon>Fagales</taxon>
        <taxon>Fagaceae</taxon>
        <taxon>Quercus</taxon>
    </lineage>
</organism>
<keyword evidence="2" id="KW-0804">Transcription</keyword>
<feature type="region of interest" description="Disordered" evidence="3">
    <location>
        <begin position="11"/>
        <end position="30"/>
    </location>
</feature>